<feature type="region of interest" description="Disordered" evidence="1">
    <location>
        <begin position="215"/>
        <end position="234"/>
    </location>
</feature>
<comment type="caution">
    <text evidence="2">The sequence shown here is derived from an EMBL/GenBank/DDBJ whole genome shotgun (WGS) entry which is preliminary data.</text>
</comment>
<evidence type="ECO:0000313" key="3">
    <source>
        <dbReference type="Proteomes" id="UP000521872"/>
    </source>
</evidence>
<proteinExistence type="predicted"/>
<dbReference type="Proteomes" id="UP000521872">
    <property type="component" value="Unassembled WGS sequence"/>
</dbReference>
<dbReference type="AlphaFoldDB" id="A0A8H4QV90"/>
<evidence type="ECO:0000313" key="2">
    <source>
        <dbReference type="EMBL" id="KAF4617478.1"/>
    </source>
</evidence>
<organism evidence="2 3">
    <name type="scientific">Agrocybe pediades</name>
    <dbReference type="NCBI Taxonomy" id="84607"/>
    <lineage>
        <taxon>Eukaryota</taxon>
        <taxon>Fungi</taxon>
        <taxon>Dikarya</taxon>
        <taxon>Basidiomycota</taxon>
        <taxon>Agaricomycotina</taxon>
        <taxon>Agaricomycetes</taxon>
        <taxon>Agaricomycetidae</taxon>
        <taxon>Agaricales</taxon>
        <taxon>Agaricineae</taxon>
        <taxon>Strophariaceae</taxon>
        <taxon>Agrocybe</taxon>
    </lineage>
</organism>
<sequence>MLKRQKNVGNGSFRPILPENRHISSGIHEASFLEDKTYKEIVPLSLLIILLRPISCVAQCLTDPQLQEPVEADRQEQETQPCEEDGSPPARNTSGRELANRAMSRSNKEELTHYSRRLDIATWAQQVSASSYFNTTRQDDVLPCLDDPPSATNMVNNPGDYDSRGRGLSMLPQPAPPPRVADNSPPLLNPMPVHSYPYPGNETSLYHAGANRGLTEPPTESFLPSRDLARSNPQEPHPICPTPTQGLYVTWCSNPPYAYALGQTAHENPELAFDHHAVAFSETITTTRTASGDVTKARRRQWVVAPKRYSPY</sequence>
<reference evidence="2 3" key="1">
    <citation type="submission" date="2019-12" db="EMBL/GenBank/DDBJ databases">
        <authorList>
            <person name="Floudas D."/>
            <person name="Bentzer J."/>
            <person name="Ahren D."/>
            <person name="Johansson T."/>
            <person name="Persson P."/>
            <person name="Tunlid A."/>
        </authorList>
    </citation>
    <scope>NUCLEOTIDE SEQUENCE [LARGE SCALE GENOMIC DNA]</scope>
    <source>
        <strain evidence="2 3">CBS 102.39</strain>
    </source>
</reference>
<protein>
    <submittedName>
        <fullName evidence="2">Uncharacterized protein</fullName>
    </submittedName>
</protein>
<accession>A0A8H4QV90</accession>
<dbReference type="EMBL" id="JAACJL010000030">
    <property type="protein sequence ID" value="KAF4617478.1"/>
    <property type="molecule type" value="Genomic_DNA"/>
</dbReference>
<name>A0A8H4QV90_9AGAR</name>
<feature type="region of interest" description="Disordered" evidence="1">
    <location>
        <begin position="69"/>
        <end position="110"/>
    </location>
</feature>
<keyword evidence="3" id="KW-1185">Reference proteome</keyword>
<gene>
    <name evidence="2" type="ORF">D9613_006283</name>
</gene>
<evidence type="ECO:0000256" key="1">
    <source>
        <dbReference type="SAM" id="MobiDB-lite"/>
    </source>
</evidence>